<dbReference type="AlphaFoldDB" id="A0A443SQH1"/>
<dbReference type="PANTHER" id="PTHR23147">
    <property type="entry name" value="SERINE/ARGININE RICH SPLICING FACTOR"/>
    <property type="match status" value="1"/>
</dbReference>
<feature type="compositionally biased region" description="Basic and acidic residues" evidence="3">
    <location>
        <begin position="119"/>
        <end position="137"/>
    </location>
</feature>
<dbReference type="OrthoDB" id="439808at2759"/>
<dbReference type="InterPro" id="IPR000504">
    <property type="entry name" value="RRM_dom"/>
</dbReference>
<dbReference type="GO" id="GO:0003723">
    <property type="term" value="F:RNA binding"/>
    <property type="evidence" value="ECO:0007669"/>
    <property type="project" value="UniProtKB-UniRule"/>
</dbReference>
<dbReference type="InterPro" id="IPR035979">
    <property type="entry name" value="RBD_domain_sf"/>
</dbReference>
<name>A0A443SQH1_9ACAR</name>
<sequence length="238" mass="28383">MSESDSPPSKSLFIKNISDETRVSDLKQLFGKYGSVSDVYIPVDYYTRRPRDQREAKDALYNVNGMRILGRDLQVEFAQGDRKSKVWQFFKPTPYEMRRKERSSFANNRYNGRYPSRSRSRDRGTRRMRSRSRDRVRGNNSRRSRSNSRQRRQTHHHLDHHHGHRRHSEQEFTSRLSPPSRHHSRHDSSHGHSRRERRKSDSHSESFRKRSKSQSRSQSPAKNRVNGNSEKGRRDDHD</sequence>
<proteinExistence type="predicted"/>
<evidence type="ECO:0000313" key="5">
    <source>
        <dbReference type="EMBL" id="RWS29791.1"/>
    </source>
</evidence>
<dbReference type="InterPro" id="IPR012677">
    <property type="entry name" value="Nucleotide-bd_a/b_plait_sf"/>
</dbReference>
<dbReference type="Gene3D" id="3.30.70.330">
    <property type="match status" value="1"/>
</dbReference>
<dbReference type="SMART" id="SM00360">
    <property type="entry name" value="RRM"/>
    <property type="match status" value="1"/>
</dbReference>
<accession>A0A443SQH1</accession>
<dbReference type="InterPro" id="IPR050907">
    <property type="entry name" value="SRSF"/>
</dbReference>
<dbReference type="PROSITE" id="PS50102">
    <property type="entry name" value="RRM"/>
    <property type="match status" value="1"/>
</dbReference>
<feature type="compositionally biased region" description="Basic residues" evidence="3">
    <location>
        <begin position="138"/>
        <end position="167"/>
    </location>
</feature>
<evidence type="ECO:0000256" key="1">
    <source>
        <dbReference type="ARBA" id="ARBA00022884"/>
    </source>
</evidence>
<dbReference type="Pfam" id="PF00076">
    <property type="entry name" value="RRM_1"/>
    <property type="match status" value="1"/>
</dbReference>
<reference evidence="5 6" key="1">
    <citation type="journal article" date="2018" name="Gigascience">
        <title>Genomes of trombidid mites reveal novel predicted allergens and laterally-transferred genes associated with secondary metabolism.</title>
        <authorList>
            <person name="Dong X."/>
            <person name="Chaisiri K."/>
            <person name="Xia D."/>
            <person name="Armstrong S.D."/>
            <person name="Fang Y."/>
            <person name="Donnelly M.J."/>
            <person name="Kadowaki T."/>
            <person name="McGarry J.W."/>
            <person name="Darby A.C."/>
            <person name="Makepeace B.L."/>
        </authorList>
    </citation>
    <scope>NUCLEOTIDE SEQUENCE [LARGE SCALE GENOMIC DNA]</scope>
    <source>
        <strain evidence="5">UoL-UT</strain>
    </source>
</reference>
<feature type="compositionally biased region" description="Basic residues" evidence="3">
    <location>
        <begin position="180"/>
        <end position="197"/>
    </location>
</feature>
<feature type="domain" description="RRM" evidence="4">
    <location>
        <begin position="10"/>
        <end position="80"/>
    </location>
</feature>
<feature type="compositionally biased region" description="Basic and acidic residues" evidence="3">
    <location>
        <begin position="198"/>
        <end position="208"/>
    </location>
</feature>
<dbReference type="VEuPathDB" id="VectorBase:LDEU002250"/>
<evidence type="ECO:0000313" key="6">
    <source>
        <dbReference type="Proteomes" id="UP000288716"/>
    </source>
</evidence>
<dbReference type="SUPFAM" id="SSF54928">
    <property type="entry name" value="RNA-binding domain, RBD"/>
    <property type="match status" value="1"/>
</dbReference>
<gene>
    <name evidence="5" type="ORF">B4U80_01621</name>
</gene>
<organism evidence="5 6">
    <name type="scientific">Leptotrombidium deliense</name>
    <dbReference type="NCBI Taxonomy" id="299467"/>
    <lineage>
        <taxon>Eukaryota</taxon>
        <taxon>Metazoa</taxon>
        <taxon>Ecdysozoa</taxon>
        <taxon>Arthropoda</taxon>
        <taxon>Chelicerata</taxon>
        <taxon>Arachnida</taxon>
        <taxon>Acari</taxon>
        <taxon>Acariformes</taxon>
        <taxon>Trombidiformes</taxon>
        <taxon>Prostigmata</taxon>
        <taxon>Anystina</taxon>
        <taxon>Parasitengona</taxon>
        <taxon>Trombiculoidea</taxon>
        <taxon>Trombiculidae</taxon>
        <taxon>Leptotrombidium</taxon>
    </lineage>
</organism>
<keyword evidence="6" id="KW-1185">Reference proteome</keyword>
<protein>
    <submittedName>
        <fullName evidence="5">Serine/arginine-rich splicing factor 12-like isoform X2</fullName>
    </submittedName>
</protein>
<evidence type="ECO:0000256" key="3">
    <source>
        <dbReference type="SAM" id="MobiDB-lite"/>
    </source>
</evidence>
<comment type="caution">
    <text evidence="5">The sequence shown here is derived from an EMBL/GenBank/DDBJ whole genome shotgun (WGS) entry which is preliminary data.</text>
</comment>
<dbReference type="EMBL" id="NCKV01000771">
    <property type="protein sequence ID" value="RWS29791.1"/>
    <property type="molecule type" value="Genomic_DNA"/>
</dbReference>
<dbReference type="Proteomes" id="UP000288716">
    <property type="component" value="Unassembled WGS sequence"/>
</dbReference>
<keyword evidence="1 2" id="KW-0694">RNA-binding</keyword>
<dbReference type="STRING" id="299467.A0A443SQH1"/>
<evidence type="ECO:0000256" key="2">
    <source>
        <dbReference type="PROSITE-ProRule" id="PRU00176"/>
    </source>
</evidence>
<feature type="region of interest" description="Disordered" evidence="3">
    <location>
        <begin position="100"/>
        <end position="238"/>
    </location>
</feature>
<evidence type="ECO:0000259" key="4">
    <source>
        <dbReference type="PROSITE" id="PS50102"/>
    </source>
</evidence>